<sequence length="44" mass="4905">MAPQPWFLRGVEGKSMTANERSAKPSHKATIPLYCWTPSSKRSA</sequence>
<evidence type="ECO:0000313" key="1">
    <source>
        <dbReference type="EMBL" id="PON21418.1"/>
    </source>
</evidence>
<comment type="caution">
    <text evidence="1">The sequence shown here is derived from an EMBL/GenBank/DDBJ whole genome shotgun (WGS) entry which is preliminary data.</text>
</comment>
<accession>A0A2P4ZAS6</accession>
<dbReference type="EMBL" id="JPDN02000050">
    <property type="protein sequence ID" value="PON21418.1"/>
    <property type="molecule type" value="Genomic_DNA"/>
</dbReference>
<dbReference type="RefSeq" id="XP_024404634.1">
    <property type="nucleotide sequence ID" value="XM_024550624.1"/>
</dbReference>
<evidence type="ECO:0000313" key="2">
    <source>
        <dbReference type="Proteomes" id="UP000054821"/>
    </source>
</evidence>
<keyword evidence="2" id="KW-1185">Reference proteome</keyword>
<reference evidence="1 2" key="1">
    <citation type="journal article" date="2016" name="Genome Announc.">
        <title>Draft Whole-Genome Sequence of Trichoderma gamsii T6085, a Promising Biocontrol Agent of Fusarium Head Blight on Wheat.</title>
        <authorList>
            <person name="Baroncelli R."/>
            <person name="Zapparata A."/>
            <person name="Piaggeschi G."/>
            <person name="Sarrocco S."/>
            <person name="Vannacci G."/>
        </authorList>
    </citation>
    <scope>NUCLEOTIDE SEQUENCE [LARGE SCALE GENOMIC DNA]</scope>
    <source>
        <strain evidence="1 2">T6085</strain>
    </source>
</reference>
<proteinExistence type="predicted"/>
<dbReference type="GeneID" id="36347865"/>
<protein>
    <submittedName>
        <fullName evidence="1">Uncharacterized protein</fullName>
    </submittedName>
</protein>
<dbReference type="AlphaFoldDB" id="A0A2P4ZAS6"/>
<dbReference type="Proteomes" id="UP000054821">
    <property type="component" value="Unassembled WGS sequence"/>
</dbReference>
<organism evidence="1 2">
    <name type="scientific">Trichoderma gamsii</name>
    <dbReference type="NCBI Taxonomy" id="398673"/>
    <lineage>
        <taxon>Eukaryota</taxon>
        <taxon>Fungi</taxon>
        <taxon>Dikarya</taxon>
        <taxon>Ascomycota</taxon>
        <taxon>Pezizomycotina</taxon>
        <taxon>Sordariomycetes</taxon>
        <taxon>Hypocreomycetidae</taxon>
        <taxon>Hypocreales</taxon>
        <taxon>Hypocreaceae</taxon>
        <taxon>Trichoderma</taxon>
    </lineage>
</organism>
<name>A0A2P4ZAS6_9HYPO</name>
<gene>
    <name evidence="1" type="ORF">TGAM01_v209719</name>
</gene>